<dbReference type="EMBL" id="JBGBDC010000009">
    <property type="protein sequence ID" value="MEY2253265.1"/>
    <property type="molecule type" value="Genomic_DNA"/>
</dbReference>
<dbReference type="Pfam" id="PF01569">
    <property type="entry name" value="PAP2"/>
    <property type="match status" value="1"/>
</dbReference>
<keyword evidence="1" id="KW-0472">Membrane</keyword>
<feature type="transmembrane region" description="Helical" evidence="1">
    <location>
        <begin position="53"/>
        <end position="80"/>
    </location>
</feature>
<evidence type="ECO:0000313" key="3">
    <source>
        <dbReference type="EMBL" id="MEY2253265.1"/>
    </source>
</evidence>
<gene>
    <name evidence="3" type="ORF">AB7A72_19765</name>
</gene>
<feature type="domain" description="Phosphatidic acid phosphatase type 2/haloperoxidase" evidence="2">
    <location>
        <begin position="183"/>
        <end position="296"/>
    </location>
</feature>
<organism evidence="3 4">
    <name type="scientific">Comamonas sediminis</name>
    <dbReference type="NCBI Taxonomy" id="1783360"/>
    <lineage>
        <taxon>Bacteria</taxon>
        <taxon>Pseudomonadati</taxon>
        <taxon>Pseudomonadota</taxon>
        <taxon>Betaproteobacteria</taxon>
        <taxon>Burkholderiales</taxon>
        <taxon>Comamonadaceae</taxon>
        <taxon>Comamonas</taxon>
    </lineage>
</organism>
<dbReference type="InterPro" id="IPR036938">
    <property type="entry name" value="PAP2/HPO_sf"/>
</dbReference>
<feature type="transmembrane region" description="Helical" evidence="1">
    <location>
        <begin position="281"/>
        <end position="300"/>
    </location>
</feature>
<comment type="caution">
    <text evidence="3">The sequence shown here is derived from an EMBL/GenBank/DDBJ whole genome shotgun (WGS) entry which is preliminary data.</text>
</comment>
<dbReference type="Proteomes" id="UP001562178">
    <property type="component" value="Unassembled WGS sequence"/>
</dbReference>
<evidence type="ECO:0000259" key="2">
    <source>
        <dbReference type="SMART" id="SM00014"/>
    </source>
</evidence>
<dbReference type="Gene3D" id="1.20.144.10">
    <property type="entry name" value="Phosphatidic acid phosphatase type 2/haloperoxidase"/>
    <property type="match status" value="1"/>
</dbReference>
<proteinExistence type="predicted"/>
<sequence>MNVLSVLLPLRRLPPLAAGRDLCRQGLCWVVLGLLGTEQALAQSRDLAGGSSIVFQALAVLDAWMPVLLLAWLLAGVLVWRWLPRRQTAVLYAAKQPVGVPLVVAAGCLLLFAMLAWVVVYPEHSGHARLLAADAAAQQWAQDHVSAPGRELLHVLTAAGDVRWLAVLVLLVAGGLALGGRWQALWAWVFFIGLNGLAVRLLKNLLDRARPEVLHEMLTSGASFPSGHTSGAVVVYGLLWLVLRGRLSPAARRVLAWLCGGLVAVIALSRILLQAHFASDVLAGALLGLAWCALAALVLGPRGRAN</sequence>
<dbReference type="CDD" id="cd03392">
    <property type="entry name" value="PAP2_like_2"/>
    <property type="match status" value="1"/>
</dbReference>
<dbReference type="SUPFAM" id="SSF48317">
    <property type="entry name" value="Acid phosphatase/Vanadium-dependent haloperoxidase"/>
    <property type="match status" value="1"/>
</dbReference>
<dbReference type="SMART" id="SM00014">
    <property type="entry name" value="acidPPc"/>
    <property type="match status" value="1"/>
</dbReference>
<name>A0ABV4B6U1_9BURK</name>
<keyword evidence="1" id="KW-0812">Transmembrane</keyword>
<feature type="transmembrane region" description="Helical" evidence="1">
    <location>
        <begin position="100"/>
        <end position="120"/>
    </location>
</feature>
<feature type="transmembrane region" description="Helical" evidence="1">
    <location>
        <begin position="162"/>
        <end position="178"/>
    </location>
</feature>
<evidence type="ECO:0000313" key="4">
    <source>
        <dbReference type="Proteomes" id="UP001562178"/>
    </source>
</evidence>
<keyword evidence="4" id="KW-1185">Reference proteome</keyword>
<dbReference type="InterPro" id="IPR000326">
    <property type="entry name" value="PAP2/HPO"/>
</dbReference>
<dbReference type="RefSeq" id="WP_369460905.1">
    <property type="nucleotide sequence ID" value="NZ_JBGBDC010000009.1"/>
</dbReference>
<feature type="transmembrane region" description="Helical" evidence="1">
    <location>
        <begin position="185"/>
        <end position="202"/>
    </location>
</feature>
<keyword evidence="1" id="KW-1133">Transmembrane helix</keyword>
<dbReference type="PANTHER" id="PTHR14969:SF13">
    <property type="entry name" value="AT30094P"/>
    <property type="match status" value="1"/>
</dbReference>
<feature type="transmembrane region" description="Helical" evidence="1">
    <location>
        <begin position="222"/>
        <end position="243"/>
    </location>
</feature>
<evidence type="ECO:0000256" key="1">
    <source>
        <dbReference type="SAM" id="Phobius"/>
    </source>
</evidence>
<reference evidence="3 4" key="1">
    <citation type="journal article" date="2016" name="Int. J. Syst. Evol. Microbiol.">
        <title>Description of Comamonas sediminis sp. nov., isolated from lagoon sediments.</title>
        <authorList>
            <person name="Subhash Y."/>
            <person name="Bang J.J."/>
            <person name="You T.H."/>
            <person name="Lee S.S."/>
        </authorList>
    </citation>
    <scope>NUCLEOTIDE SEQUENCE [LARGE SCALE GENOMIC DNA]</scope>
    <source>
        <strain evidence="3 4">JCM 31169</strain>
    </source>
</reference>
<dbReference type="PANTHER" id="PTHR14969">
    <property type="entry name" value="SPHINGOSINE-1-PHOSPHATE PHOSPHOHYDROLASE"/>
    <property type="match status" value="1"/>
</dbReference>
<protein>
    <submittedName>
        <fullName evidence="3">Phosphatase PAP2 family protein</fullName>
    </submittedName>
</protein>
<accession>A0ABV4B6U1</accession>
<feature type="transmembrane region" description="Helical" evidence="1">
    <location>
        <begin position="255"/>
        <end position="275"/>
    </location>
</feature>